<dbReference type="Proteomes" id="UP000008144">
    <property type="component" value="Chromosome 2"/>
</dbReference>
<feature type="transmembrane region" description="Helical" evidence="7">
    <location>
        <begin position="65"/>
        <end position="86"/>
    </location>
</feature>
<reference evidence="9" key="1">
    <citation type="journal article" date="2002" name="Science">
        <title>The draft genome of Ciona intestinalis: insights into chordate and vertebrate origins.</title>
        <authorList>
            <person name="Dehal P."/>
            <person name="Satou Y."/>
            <person name="Campbell R.K."/>
            <person name="Chapman J."/>
            <person name="Degnan B."/>
            <person name="De Tomaso A."/>
            <person name="Davidson B."/>
            <person name="Di Gregorio A."/>
            <person name="Gelpke M."/>
            <person name="Goodstein D.M."/>
            <person name="Harafuji N."/>
            <person name="Hastings K.E."/>
            <person name="Ho I."/>
            <person name="Hotta K."/>
            <person name="Huang W."/>
            <person name="Kawashima T."/>
            <person name="Lemaire P."/>
            <person name="Martinez D."/>
            <person name="Meinertzhagen I.A."/>
            <person name="Necula S."/>
            <person name="Nonaka M."/>
            <person name="Putnam N."/>
            <person name="Rash S."/>
            <person name="Saiga H."/>
            <person name="Satake M."/>
            <person name="Terry A."/>
            <person name="Yamada L."/>
            <person name="Wang H.G."/>
            <person name="Awazu S."/>
            <person name="Azumi K."/>
            <person name="Boore J."/>
            <person name="Branno M."/>
            <person name="Chin-Bow S."/>
            <person name="DeSantis R."/>
            <person name="Doyle S."/>
            <person name="Francino P."/>
            <person name="Keys D.N."/>
            <person name="Haga S."/>
            <person name="Hayashi H."/>
            <person name="Hino K."/>
            <person name="Imai K.S."/>
            <person name="Inaba K."/>
            <person name="Kano S."/>
            <person name="Kobayashi K."/>
            <person name="Kobayashi M."/>
            <person name="Lee B.I."/>
            <person name="Makabe K.W."/>
            <person name="Manohar C."/>
            <person name="Matassi G."/>
            <person name="Medina M."/>
            <person name="Mochizuki Y."/>
            <person name="Mount S."/>
            <person name="Morishita T."/>
            <person name="Miura S."/>
            <person name="Nakayama A."/>
            <person name="Nishizaka S."/>
            <person name="Nomoto H."/>
            <person name="Ohta F."/>
            <person name="Oishi K."/>
            <person name="Rigoutsos I."/>
            <person name="Sano M."/>
            <person name="Sasaki A."/>
            <person name="Sasakura Y."/>
            <person name="Shoguchi E."/>
            <person name="Shin-i T."/>
            <person name="Spagnuolo A."/>
            <person name="Stainier D."/>
            <person name="Suzuki M.M."/>
            <person name="Tassy O."/>
            <person name="Takatori N."/>
            <person name="Tokuoka M."/>
            <person name="Yagi K."/>
            <person name="Yoshizaki F."/>
            <person name="Wada S."/>
            <person name="Zhang C."/>
            <person name="Hyatt P.D."/>
            <person name="Larimer F."/>
            <person name="Detter C."/>
            <person name="Doggett N."/>
            <person name="Glavina T."/>
            <person name="Hawkins T."/>
            <person name="Richardson P."/>
            <person name="Lucas S."/>
            <person name="Kohara Y."/>
            <person name="Levine M."/>
            <person name="Satoh N."/>
            <person name="Rokhsar D.S."/>
        </authorList>
    </citation>
    <scope>NUCLEOTIDE SEQUENCE [LARGE SCALE GENOMIC DNA]</scope>
</reference>
<proteinExistence type="inferred from homology"/>
<reference evidence="8" key="2">
    <citation type="journal article" date="2008" name="Genome Biol.">
        <title>Improved genome assembly and evidence-based global gene model set for the chordate Ciona intestinalis: new insight into intron and operon populations.</title>
        <authorList>
            <person name="Satou Y."/>
            <person name="Mineta K."/>
            <person name="Ogasawara M."/>
            <person name="Sasakura Y."/>
            <person name="Shoguchi E."/>
            <person name="Ueno K."/>
            <person name="Yamada L."/>
            <person name="Matsumoto J."/>
            <person name="Wasserscheid J."/>
            <person name="Dewar K."/>
            <person name="Wiley G.B."/>
            <person name="Macmil S.L."/>
            <person name="Roe B.A."/>
            <person name="Zeller R.W."/>
            <person name="Hastings K.E."/>
            <person name="Lemaire P."/>
            <person name="Lindquist E."/>
            <person name="Endo T."/>
            <person name="Hotta K."/>
            <person name="Inaba K."/>
        </authorList>
    </citation>
    <scope>NUCLEOTIDE SEQUENCE [LARGE SCALE GENOMIC DNA]</scope>
    <source>
        <strain evidence="8">wild type</strain>
    </source>
</reference>
<comment type="similarity">
    <text evidence="2">Belongs to the SLC34A transporter family.</text>
</comment>
<dbReference type="InterPro" id="IPR003841">
    <property type="entry name" value="Na/Pi_transpt"/>
</dbReference>
<dbReference type="PANTHER" id="PTHR10010">
    <property type="entry name" value="SOLUTE CARRIER FAMILY 34 SODIUM PHOSPHATE , MEMBER 2-RELATED"/>
    <property type="match status" value="1"/>
</dbReference>
<dbReference type="Ensembl" id="ENSCINT00000017268.3">
    <property type="protein sequence ID" value="ENSCINP00000017268.3"/>
    <property type="gene ID" value="ENSCING00000008472.3"/>
</dbReference>
<dbReference type="GO" id="GO:0044341">
    <property type="term" value="P:sodium-dependent phosphate transport"/>
    <property type="evidence" value="ECO:0007669"/>
    <property type="project" value="InterPro"/>
</dbReference>
<dbReference type="Pfam" id="PF02690">
    <property type="entry name" value="Na_Pi_cotrans"/>
    <property type="match status" value="2"/>
</dbReference>
<dbReference type="NCBIfam" id="NF037997">
    <property type="entry name" value="Na_Pi_symport"/>
    <property type="match status" value="1"/>
</dbReference>
<keyword evidence="6 7" id="KW-0472">Membrane</keyword>
<name>F6TQU2_CIOIN</name>
<dbReference type="OMA" id="HDAIPVM"/>
<keyword evidence="9" id="KW-1185">Reference proteome</keyword>
<evidence type="ECO:0000256" key="5">
    <source>
        <dbReference type="ARBA" id="ARBA00022989"/>
    </source>
</evidence>
<dbReference type="PANTHER" id="PTHR10010:SF46">
    <property type="entry name" value="SODIUM-DEPENDENT PHOSPHATE TRANSPORT PROTEIN 2B"/>
    <property type="match status" value="1"/>
</dbReference>
<dbReference type="HOGENOM" id="CLU_025063_0_0_1"/>
<dbReference type="GO" id="GO:0005436">
    <property type="term" value="F:sodium:phosphate symporter activity"/>
    <property type="evidence" value="ECO:0007669"/>
    <property type="project" value="InterPro"/>
</dbReference>
<evidence type="ECO:0000313" key="9">
    <source>
        <dbReference type="Proteomes" id="UP000008144"/>
    </source>
</evidence>
<dbReference type="NCBIfam" id="TIGR01013">
    <property type="entry name" value="2a58"/>
    <property type="match status" value="1"/>
</dbReference>
<evidence type="ECO:0000256" key="1">
    <source>
        <dbReference type="ARBA" id="ARBA00004424"/>
    </source>
</evidence>
<reference evidence="8" key="3">
    <citation type="submission" date="2025-08" db="UniProtKB">
        <authorList>
            <consortium name="Ensembl"/>
        </authorList>
    </citation>
    <scope>IDENTIFICATION</scope>
</reference>
<keyword evidence="4 7" id="KW-0812">Transmembrane</keyword>
<feature type="transmembrane region" description="Helical" evidence="7">
    <location>
        <begin position="278"/>
        <end position="300"/>
    </location>
</feature>
<protein>
    <submittedName>
        <fullName evidence="8">Uncharacterized protein</fullName>
    </submittedName>
</protein>
<feature type="transmembrane region" description="Helical" evidence="7">
    <location>
        <begin position="139"/>
        <end position="160"/>
    </location>
</feature>
<reference evidence="8" key="4">
    <citation type="submission" date="2025-09" db="UniProtKB">
        <authorList>
            <consortium name="Ensembl"/>
        </authorList>
    </citation>
    <scope>IDENTIFICATION</scope>
</reference>
<dbReference type="InParanoid" id="F6TQU2"/>
<dbReference type="STRING" id="7719.ENSCINP00000017268"/>
<dbReference type="GO" id="GO:0031982">
    <property type="term" value="C:vesicle"/>
    <property type="evidence" value="ECO:0000318"/>
    <property type="project" value="GO_Central"/>
</dbReference>
<evidence type="ECO:0000256" key="2">
    <source>
        <dbReference type="ARBA" id="ARBA00005808"/>
    </source>
</evidence>
<organism evidence="8 9">
    <name type="scientific">Ciona intestinalis</name>
    <name type="common">Transparent sea squirt</name>
    <name type="synonym">Ascidia intestinalis</name>
    <dbReference type="NCBI Taxonomy" id="7719"/>
    <lineage>
        <taxon>Eukaryota</taxon>
        <taxon>Metazoa</taxon>
        <taxon>Chordata</taxon>
        <taxon>Tunicata</taxon>
        <taxon>Ascidiacea</taxon>
        <taxon>Phlebobranchia</taxon>
        <taxon>Cionidae</taxon>
        <taxon>Ciona</taxon>
    </lineage>
</organism>
<feature type="transmembrane region" description="Helical" evidence="7">
    <location>
        <begin position="465"/>
        <end position="488"/>
    </location>
</feature>
<feature type="transmembrane region" description="Helical" evidence="7">
    <location>
        <begin position="438"/>
        <end position="459"/>
    </location>
</feature>
<dbReference type="GO" id="GO:0016324">
    <property type="term" value="C:apical plasma membrane"/>
    <property type="evidence" value="ECO:0000318"/>
    <property type="project" value="GO_Central"/>
</dbReference>
<keyword evidence="3" id="KW-1003">Cell membrane</keyword>
<dbReference type="GO" id="GO:0005903">
    <property type="term" value="C:brush border"/>
    <property type="evidence" value="ECO:0000318"/>
    <property type="project" value="GO_Central"/>
</dbReference>
<feature type="transmembrane region" description="Helical" evidence="7">
    <location>
        <begin position="395"/>
        <end position="417"/>
    </location>
</feature>
<evidence type="ECO:0000256" key="3">
    <source>
        <dbReference type="ARBA" id="ARBA00022475"/>
    </source>
</evidence>
<dbReference type="EMBL" id="EAAA01001390">
    <property type="status" value="NOT_ANNOTATED_CDS"/>
    <property type="molecule type" value="Genomic_DNA"/>
</dbReference>
<dbReference type="AlphaFoldDB" id="F6TQU2"/>
<dbReference type="GeneTree" id="ENSGT00950000183177"/>
<feature type="transmembrane region" description="Helical" evidence="7">
    <location>
        <begin position="20"/>
        <end position="44"/>
    </location>
</feature>
<sequence>LLDNSTKWSDKTTKEKIFGTVFIIVKIILAVACLYLFICSISMLGDGFQILAGKTAGEVFSNDSFLSNPLTGLIIGILVTALVQSSSTSTSIVITMVASGILPVHIAIPIIMGSNIGTSVTNTIVAMTQSLDKNDFRRAFAGATVLDVFNLLTVLVFFPLERVSGYLEVTTGAIIDSFNIQGGSDTPDLLKVLTDPVVLGIVRINDSVISLTAQDIPLEAGSSMIDLWCEQTTAILNRTTLVNLKNNHWIIKTFMYCLIFNAKHVDANTGLSDLEAGIIILVTSLIILTSCLILMVKLLNSMMHGTVSRLIKKVINIDFKYPFGWVAGYIAILVGAGLTFVVQSSSVFTSTLTPLVGMGMISLERMYPLTLGANIGTTTTGIFAALASDPDRLEYSLQIALVHLFFNVSGIALWYPVPFLRRIPLKGAKALGNTTAEYRWFAVLYILFVFFLIPLLLLGLSFADFWAMMSFVILVLAILFFVTVTNLLQTHRPQWLPAVLRSWKFLPEWMRSLRPYDTFFTKYLLCQCCCK</sequence>
<keyword evidence="5 7" id="KW-1133">Transmembrane helix</keyword>
<evidence type="ECO:0000256" key="7">
    <source>
        <dbReference type="SAM" id="Phobius"/>
    </source>
</evidence>
<evidence type="ECO:0000256" key="6">
    <source>
        <dbReference type="ARBA" id="ARBA00023136"/>
    </source>
</evidence>
<feature type="transmembrane region" description="Helical" evidence="7">
    <location>
        <begin position="92"/>
        <end position="118"/>
    </location>
</feature>
<accession>F6TQU2</accession>
<comment type="subcellular location">
    <subcellularLocation>
        <location evidence="1">Apical cell membrane</location>
        <topology evidence="1">Multi-pass membrane protein</topology>
    </subcellularLocation>
</comment>
<evidence type="ECO:0000256" key="4">
    <source>
        <dbReference type="ARBA" id="ARBA00022692"/>
    </source>
</evidence>
<evidence type="ECO:0000313" key="8">
    <source>
        <dbReference type="Ensembl" id="ENSCINP00000017268.3"/>
    </source>
</evidence>
<feature type="transmembrane region" description="Helical" evidence="7">
    <location>
        <begin position="321"/>
        <end position="342"/>
    </location>
</feature>